<dbReference type="PANTHER" id="PTHR43233:SF1">
    <property type="entry name" value="FAMILY N-ACETYLTRANSFERASE, PUTATIVE (AFU_ORTHOLOGUE AFUA_6G03350)-RELATED"/>
    <property type="match status" value="1"/>
</dbReference>
<evidence type="ECO:0000313" key="5">
    <source>
        <dbReference type="Proteomes" id="UP000239720"/>
    </source>
</evidence>
<evidence type="ECO:0000313" key="2">
    <source>
        <dbReference type="EMBL" id="AUG57314.1"/>
    </source>
</evidence>
<gene>
    <name evidence="3" type="ORF">B9R14_11170</name>
    <name evidence="2" type="ORF">HVS_06985</name>
</gene>
<dbReference type="Pfam" id="PF13673">
    <property type="entry name" value="Acetyltransf_10"/>
    <property type="match status" value="1"/>
</dbReference>
<dbReference type="InterPro" id="IPR016181">
    <property type="entry name" value="Acyl_CoA_acyltransferase"/>
</dbReference>
<reference evidence="2 4" key="1">
    <citation type="submission" date="2017-12" db="EMBL/GenBank/DDBJ databases">
        <title>Complete genome sequence of Herbivorax saccincola GGR1, a novel Cellulosome-producing hydrolytic bacterium in a thermophilic biogas plant, established by Illumina and Nanopore MinION sequencing.</title>
        <authorList>
            <person name="Pechtl A."/>
            <person name="Ruckert C."/>
            <person name="Koeck D.E."/>
            <person name="Maus I."/>
            <person name="Winkler A."/>
            <person name="Kalinowski J."/>
            <person name="Puhler A."/>
            <person name="Schwarz W.W."/>
            <person name="Zverlov V.V."/>
            <person name="Schluter A."/>
            <person name="Liebl W."/>
        </authorList>
    </citation>
    <scope>NUCLEOTIDE SEQUENCE [LARGE SCALE GENOMIC DNA]</scope>
    <source>
        <strain evidence="2">GGR1</strain>
        <strain evidence="4">SR1</strain>
    </source>
</reference>
<dbReference type="PANTHER" id="PTHR43233">
    <property type="entry name" value="FAMILY N-ACETYLTRANSFERASE, PUTATIVE (AFU_ORTHOLOGUE AFUA_6G03350)-RELATED"/>
    <property type="match status" value="1"/>
</dbReference>
<keyword evidence="4" id="KW-1185">Reference proteome</keyword>
<keyword evidence="2" id="KW-0808">Transferase</keyword>
<dbReference type="SUPFAM" id="SSF55729">
    <property type="entry name" value="Acyl-CoA N-acyltransferases (Nat)"/>
    <property type="match status" value="1"/>
</dbReference>
<reference evidence="3 5" key="2">
    <citation type="journal article" date="2018" name="Syst. Appl. Microbiol.">
        <title>Characterization and high-quality draft genome sequence of Herbivorax saccincola A7, an anaerobic, alkaliphilic, thermophilic, cellulolytic, and xylanolytic bacterium.</title>
        <authorList>
            <person name="Aikawa S."/>
            <person name="Baramee S."/>
            <person name="Sermsathanaswadi J."/>
            <person name="Thianheng P."/>
            <person name="Tachaapaikoon C."/>
            <person name="Shikata A."/>
            <person name="Waeonukul R."/>
            <person name="Pason P."/>
            <person name="Ratanakhanokchai K."/>
            <person name="Kosugi A."/>
        </authorList>
    </citation>
    <scope>NUCLEOTIDE SEQUENCE [LARGE SCALE GENOMIC DNA]</scope>
    <source>
        <strain evidence="3 5">A7</strain>
    </source>
</reference>
<evidence type="ECO:0000259" key="1">
    <source>
        <dbReference type="PROSITE" id="PS51186"/>
    </source>
</evidence>
<evidence type="ECO:0000313" key="3">
    <source>
        <dbReference type="EMBL" id="PQQ67253.1"/>
    </source>
</evidence>
<dbReference type="PROSITE" id="PS51186">
    <property type="entry name" value="GNAT"/>
    <property type="match status" value="1"/>
</dbReference>
<proteinExistence type="predicted"/>
<accession>A0A2K9EAY1</accession>
<dbReference type="InterPro" id="IPR000182">
    <property type="entry name" value="GNAT_dom"/>
</dbReference>
<name>A0A2K9EAY1_9FIRM</name>
<organism evidence="2 4">
    <name type="scientific">Acetivibrio saccincola</name>
    <dbReference type="NCBI Taxonomy" id="1677857"/>
    <lineage>
        <taxon>Bacteria</taxon>
        <taxon>Bacillati</taxon>
        <taxon>Bacillota</taxon>
        <taxon>Clostridia</taxon>
        <taxon>Eubacteriales</taxon>
        <taxon>Oscillospiraceae</taxon>
        <taxon>Acetivibrio</taxon>
    </lineage>
</organism>
<dbReference type="EMBL" id="NEMB01000003">
    <property type="protein sequence ID" value="PQQ67253.1"/>
    <property type="molecule type" value="Genomic_DNA"/>
</dbReference>
<dbReference type="OrthoDB" id="9775804at2"/>
<dbReference type="AlphaFoldDB" id="A0A2K9EAY1"/>
<dbReference type="Proteomes" id="UP000239720">
    <property type="component" value="Unassembled WGS sequence"/>
</dbReference>
<dbReference type="GO" id="GO:0016747">
    <property type="term" value="F:acyltransferase activity, transferring groups other than amino-acyl groups"/>
    <property type="evidence" value="ECO:0007669"/>
    <property type="project" value="InterPro"/>
</dbReference>
<dbReference type="RefSeq" id="WP_101300545.1">
    <property type="nucleotide sequence ID" value="NZ_CP025197.1"/>
</dbReference>
<dbReference type="EMBL" id="CP025197">
    <property type="protein sequence ID" value="AUG57314.1"/>
    <property type="molecule type" value="Genomic_DNA"/>
</dbReference>
<dbReference type="InterPro" id="IPR053144">
    <property type="entry name" value="Acetyltransferase_Butenolide"/>
</dbReference>
<dbReference type="Gene3D" id="3.40.630.30">
    <property type="match status" value="1"/>
</dbReference>
<dbReference type="CDD" id="cd04301">
    <property type="entry name" value="NAT_SF"/>
    <property type="match status" value="1"/>
</dbReference>
<sequence>MSINIQIVERKIEVGEYIDLRKAVGWKILDIEYIEKGLSNSLFCVCAQMENEVIGMARVIGDGSICFYIQDVIVKPQYQSLGVGKMLMESVMSYISKNAAEGAGIGLMSTKGKEGFYEKFGFWRRPNDNYGHGMVQYWEKEK</sequence>
<evidence type="ECO:0000313" key="4">
    <source>
        <dbReference type="Proteomes" id="UP000233534"/>
    </source>
</evidence>
<feature type="domain" description="N-acetyltransferase" evidence="1">
    <location>
        <begin position="3"/>
        <end position="139"/>
    </location>
</feature>
<dbReference type="KEGG" id="hsc:HVS_06985"/>
<protein>
    <submittedName>
        <fullName evidence="2">Acetyltransferase (GNAT) family protein</fullName>
    </submittedName>
</protein>
<dbReference type="Proteomes" id="UP000233534">
    <property type="component" value="Chromosome"/>
</dbReference>